<evidence type="ECO:0000256" key="7">
    <source>
        <dbReference type="ARBA" id="ARBA00023136"/>
    </source>
</evidence>
<protein>
    <submittedName>
        <fullName evidence="9">L-alanine exporter AlaE</fullName>
    </submittedName>
</protein>
<gene>
    <name evidence="9" type="ORF">OE749_14200</name>
</gene>
<evidence type="ECO:0000256" key="8">
    <source>
        <dbReference type="SAM" id="Phobius"/>
    </source>
</evidence>
<keyword evidence="2" id="KW-1003">Cell membrane</keyword>
<keyword evidence="6 8" id="KW-1133">Transmembrane helix</keyword>
<sequence>MKRWREKFSEKWRVRFIDIWAMNSFSYAVALPIELVIAGMSWQEHVKVRAVALLLNTLVARPFGVWREFVFIKLGLSHHQHWFRLYLGDTLVFLSFQMPLYLGNMYLGGADSIEMLKAALTVSLIAGLLGRPYGMYLDWLTRKFLNTIPNVDKAVSQTSMVKS</sequence>
<proteinExistence type="predicted"/>
<comment type="caution">
    <text evidence="9">The sequence shown here is derived from an EMBL/GenBank/DDBJ whole genome shotgun (WGS) entry which is preliminary data.</text>
</comment>
<keyword evidence="1" id="KW-0813">Transport</keyword>
<feature type="transmembrane region" description="Helical" evidence="8">
    <location>
        <begin position="82"/>
        <end position="103"/>
    </location>
</feature>
<keyword evidence="5" id="KW-0029">Amino-acid transport</keyword>
<name>A0ABT3AAZ3_9ALTE</name>
<accession>A0ABT3AAZ3</accession>
<dbReference type="RefSeq" id="WP_263713125.1">
    <property type="nucleotide sequence ID" value="NZ_JAOWKX010000007.1"/>
</dbReference>
<keyword evidence="7 8" id="KW-0472">Membrane</keyword>
<dbReference type="EMBL" id="JAOWKX010000007">
    <property type="protein sequence ID" value="MCV2885846.1"/>
    <property type="molecule type" value="Genomic_DNA"/>
</dbReference>
<evidence type="ECO:0000256" key="2">
    <source>
        <dbReference type="ARBA" id="ARBA00022475"/>
    </source>
</evidence>
<evidence type="ECO:0000313" key="10">
    <source>
        <dbReference type="Proteomes" id="UP001652504"/>
    </source>
</evidence>
<evidence type="ECO:0000256" key="6">
    <source>
        <dbReference type="ARBA" id="ARBA00022989"/>
    </source>
</evidence>
<organism evidence="9 10">
    <name type="scientific">Fluctibacter corallii</name>
    <dbReference type="NCBI Taxonomy" id="2984329"/>
    <lineage>
        <taxon>Bacteria</taxon>
        <taxon>Pseudomonadati</taxon>
        <taxon>Pseudomonadota</taxon>
        <taxon>Gammaproteobacteria</taxon>
        <taxon>Alteromonadales</taxon>
        <taxon>Alteromonadaceae</taxon>
        <taxon>Fluctibacter</taxon>
    </lineage>
</organism>
<evidence type="ECO:0000256" key="4">
    <source>
        <dbReference type="ARBA" id="ARBA00022692"/>
    </source>
</evidence>
<evidence type="ECO:0000313" key="9">
    <source>
        <dbReference type="EMBL" id="MCV2885846.1"/>
    </source>
</evidence>
<dbReference type="Proteomes" id="UP001652504">
    <property type="component" value="Unassembled WGS sequence"/>
</dbReference>
<keyword evidence="3" id="KW-0997">Cell inner membrane</keyword>
<dbReference type="Pfam" id="PF06610">
    <property type="entry name" value="AlaE"/>
    <property type="match status" value="1"/>
</dbReference>
<reference evidence="9 10" key="1">
    <citation type="submission" date="2022-10" db="EMBL/GenBank/DDBJ databases">
        <title>Aestuariibacter sp. AA17 isolated from Montipora capitata coral fragment.</title>
        <authorList>
            <person name="Emsley S.A."/>
            <person name="Pfannmuller K.M."/>
            <person name="Loughran R.M."/>
            <person name="Shlafstein M."/>
            <person name="Papke E."/>
            <person name="Saw J.H."/>
            <person name="Ushijima B."/>
            <person name="Videau P."/>
        </authorList>
    </citation>
    <scope>NUCLEOTIDE SEQUENCE [LARGE SCALE GENOMIC DNA]</scope>
    <source>
        <strain evidence="9 10">AA17</strain>
    </source>
</reference>
<feature type="transmembrane region" description="Helical" evidence="8">
    <location>
        <begin position="20"/>
        <end position="42"/>
    </location>
</feature>
<evidence type="ECO:0000256" key="3">
    <source>
        <dbReference type="ARBA" id="ARBA00022519"/>
    </source>
</evidence>
<dbReference type="InterPro" id="IPR010574">
    <property type="entry name" value="Ala_export_AlaE"/>
</dbReference>
<keyword evidence="4 8" id="KW-0812">Transmembrane</keyword>
<evidence type="ECO:0000256" key="1">
    <source>
        <dbReference type="ARBA" id="ARBA00022448"/>
    </source>
</evidence>
<keyword evidence="10" id="KW-1185">Reference proteome</keyword>
<evidence type="ECO:0000256" key="5">
    <source>
        <dbReference type="ARBA" id="ARBA00022970"/>
    </source>
</evidence>